<comment type="pathway">
    <text evidence="1">Amino-acid biosynthesis; L-asparagine biosynthesis; L-asparagine from L-aspartate (L-Gln route): step 1/1.</text>
</comment>
<keyword evidence="4 9" id="KW-0547">Nucleotide-binding</keyword>
<dbReference type="PROSITE" id="PS51278">
    <property type="entry name" value="GATASE_TYPE_2"/>
    <property type="match status" value="1"/>
</dbReference>
<dbReference type="SUPFAM" id="SSF52402">
    <property type="entry name" value="Adenine nucleotide alpha hydrolases-like"/>
    <property type="match status" value="1"/>
</dbReference>
<dbReference type="Gene3D" id="3.60.20.10">
    <property type="entry name" value="Glutamine Phosphoribosylpyrophosphate, subunit 1, domain 1"/>
    <property type="match status" value="1"/>
</dbReference>
<evidence type="ECO:0000259" key="10">
    <source>
        <dbReference type="PROSITE" id="PS51278"/>
    </source>
</evidence>
<dbReference type="Pfam" id="PF13537">
    <property type="entry name" value="GATase_7"/>
    <property type="match status" value="1"/>
</dbReference>
<sequence>MCGISGVISLAPLTEVETSSVREMNRLLEHRGPDSEGIFSAEHTMLAMRRLSIIDLAGGKQPLFNETGDIVIICNGEIYNHNELREDLRARGHQFSSLSDVETIIHAYEEYGIECLAKLRGMFAFALWDAKKSVLLLARDRMGEKPLYLHRDGAGHLWFSSEIRSLTTVMPKPLKLAPEAFNLFLTFQYVPEPAPVLEGLEQLPAGHYMVVKPDALETLPQPYWDTLNVHEDSRDPVAVTEDILDNACRLMGSADVPVAVALSGGIDSSLVAALTVRHFPGQLHAFTIGYKGRPDTDERGFAATLAKELGIGFTEVELDTSTVVDAFPELMSAMDTPIGDIAAFGYYTVAKASREAGYPVLMSGLGGDEFFWGYEWVRDAMTRNEALLAGTPVKSPWWKRLAGKQIAQKPDFFGVHADLRKGDAWSRKLMPEKERERLPEHLWLDGASLDLSQPLHLAVSNLLNRTWLRSNCLALMDRMTMAHSVEGRLPLLDSELVDRVTGMRNDGLKDWRKPHKWLLVEALRDVLPADVLARKKQGFTPPVREWMSGIVKRFLPLVSDGALVRQGLVDANKSRTGLGEFDLPFLYKLVLLECWVRIHMEKQSVAELAREYA</sequence>
<name>A0A179BIR5_RHILE</name>
<reference evidence="11" key="1">
    <citation type="submission" date="2016-04" db="EMBL/GenBank/DDBJ databases">
        <title>Fast-growing isolate from the root nodules of Vavilovia formosa.</title>
        <authorList>
            <person name="Kimeklis A."/>
            <person name="Safronova V."/>
            <person name="Belimov A."/>
            <person name="Andronov E."/>
        </authorList>
    </citation>
    <scope>NUCLEOTIDE SEQUENCE [LARGE SCALE GENOMIC DNA]</scope>
    <source>
        <strain evidence="11">Vaf-46</strain>
    </source>
</reference>
<dbReference type="GO" id="GO:0004066">
    <property type="term" value="F:asparagine synthase (glutamine-hydrolyzing) activity"/>
    <property type="evidence" value="ECO:0007669"/>
    <property type="project" value="UniProtKB-EC"/>
</dbReference>
<dbReference type="PANTHER" id="PTHR43284:SF1">
    <property type="entry name" value="ASPARAGINE SYNTHETASE"/>
    <property type="match status" value="1"/>
</dbReference>
<proteinExistence type="inferred from homology"/>
<keyword evidence="8" id="KW-0028">Amino-acid biosynthesis</keyword>
<dbReference type="NCBIfam" id="TIGR01536">
    <property type="entry name" value="asn_synth_AEB"/>
    <property type="match status" value="1"/>
</dbReference>
<dbReference type="CDD" id="cd00712">
    <property type="entry name" value="AsnB"/>
    <property type="match status" value="1"/>
</dbReference>
<dbReference type="PANTHER" id="PTHR43284">
    <property type="entry name" value="ASPARAGINE SYNTHETASE (GLUTAMINE-HYDROLYZING)"/>
    <property type="match status" value="1"/>
</dbReference>
<evidence type="ECO:0000256" key="7">
    <source>
        <dbReference type="ARBA" id="ARBA00048741"/>
    </source>
</evidence>
<dbReference type="SUPFAM" id="SSF56235">
    <property type="entry name" value="N-terminal nucleophile aminohydrolases (Ntn hydrolases)"/>
    <property type="match status" value="1"/>
</dbReference>
<feature type="binding site" evidence="9">
    <location>
        <position position="100"/>
    </location>
    <ligand>
        <name>L-glutamine</name>
        <dbReference type="ChEBI" id="CHEBI:58359"/>
    </ligand>
</feature>
<dbReference type="InterPro" id="IPR051786">
    <property type="entry name" value="ASN_synthetase/amidase"/>
</dbReference>
<dbReference type="InterPro" id="IPR017932">
    <property type="entry name" value="GATase_2_dom"/>
</dbReference>
<accession>A0A179BIR5</accession>
<dbReference type="GO" id="GO:0005524">
    <property type="term" value="F:ATP binding"/>
    <property type="evidence" value="ECO:0007669"/>
    <property type="project" value="UniProtKB-KW"/>
</dbReference>
<feature type="active site" description="For GATase activity" evidence="8">
    <location>
        <position position="2"/>
    </location>
</feature>
<dbReference type="InterPro" id="IPR014729">
    <property type="entry name" value="Rossmann-like_a/b/a_fold"/>
</dbReference>
<organism evidence="11">
    <name type="scientific">Rhizobium leguminosarum</name>
    <dbReference type="NCBI Taxonomy" id="384"/>
    <lineage>
        <taxon>Bacteria</taxon>
        <taxon>Pseudomonadati</taxon>
        <taxon>Pseudomonadota</taxon>
        <taxon>Alphaproteobacteria</taxon>
        <taxon>Hyphomicrobiales</taxon>
        <taxon>Rhizobiaceae</taxon>
        <taxon>Rhizobium/Agrobacterium group</taxon>
        <taxon>Rhizobium</taxon>
    </lineage>
</organism>
<evidence type="ECO:0000313" key="11">
    <source>
        <dbReference type="EMBL" id="OAP91001.1"/>
    </source>
</evidence>
<comment type="similarity">
    <text evidence="2">Belongs to the asparagine synthetase family.</text>
</comment>
<evidence type="ECO:0000256" key="1">
    <source>
        <dbReference type="ARBA" id="ARBA00005187"/>
    </source>
</evidence>
<evidence type="ECO:0000256" key="3">
    <source>
        <dbReference type="ARBA" id="ARBA00012737"/>
    </source>
</evidence>
<feature type="binding site" evidence="9">
    <location>
        <begin position="363"/>
        <end position="364"/>
    </location>
    <ligand>
        <name>ATP</name>
        <dbReference type="ChEBI" id="CHEBI:30616"/>
    </ligand>
</feature>
<dbReference type="InterPro" id="IPR001962">
    <property type="entry name" value="Asn_synthase"/>
</dbReference>
<dbReference type="Pfam" id="PF00733">
    <property type="entry name" value="Asn_synthase"/>
    <property type="match status" value="1"/>
</dbReference>
<evidence type="ECO:0000256" key="5">
    <source>
        <dbReference type="ARBA" id="ARBA00022840"/>
    </source>
</evidence>
<feature type="domain" description="Glutamine amidotransferase type-2" evidence="10">
    <location>
        <begin position="2"/>
        <end position="214"/>
    </location>
</feature>
<comment type="catalytic activity">
    <reaction evidence="7">
        <text>L-aspartate + L-glutamine + ATP + H2O = L-asparagine + L-glutamate + AMP + diphosphate + H(+)</text>
        <dbReference type="Rhea" id="RHEA:12228"/>
        <dbReference type="ChEBI" id="CHEBI:15377"/>
        <dbReference type="ChEBI" id="CHEBI:15378"/>
        <dbReference type="ChEBI" id="CHEBI:29985"/>
        <dbReference type="ChEBI" id="CHEBI:29991"/>
        <dbReference type="ChEBI" id="CHEBI:30616"/>
        <dbReference type="ChEBI" id="CHEBI:33019"/>
        <dbReference type="ChEBI" id="CHEBI:58048"/>
        <dbReference type="ChEBI" id="CHEBI:58359"/>
        <dbReference type="ChEBI" id="CHEBI:456215"/>
        <dbReference type="EC" id="6.3.5.4"/>
    </reaction>
</comment>
<dbReference type="GO" id="GO:0006529">
    <property type="term" value="P:asparagine biosynthetic process"/>
    <property type="evidence" value="ECO:0007669"/>
    <property type="project" value="UniProtKB-KW"/>
</dbReference>
<dbReference type="CDD" id="cd01991">
    <property type="entry name" value="Asn_synthase_B_C"/>
    <property type="match status" value="1"/>
</dbReference>
<dbReference type="InterPro" id="IPR006426">
    <property type="entry name" value="Asn_synth_AEB"/>
</dbReference>
<gene>
    <name evidence="11" type="ORF">A4U53_28580</name>
</gene>
<keyword evidence="5 9" id="KW-0067">ATP-binding</keyword>
<evidence type="ECO:0000256" key="6">
    <source>
        <dbReference type="ARBA" id="ARBA00022962"/>
    </source>
</evidence>
<dbReference type="GO" id="GO:0005829">
    <property type="term" value="C:cytosol"/>
    <property type="evidence" value="ECO:0007669"/>
    <property type="project" value="TreeGrafter"/>
</dbReference>
<dbReference type="PIRSF" id="PIRSF001589">
    <property type="entry name" value="Asn_synthetase_glu-h"/>
    <property type="match status" value="1"/>
</dbReference>
<keyword evidence="6 8" id="KW-0315">Glutamine amidotransferase</keyword>
<evidence type="ECO:0000256" key="4">
    <source>
        <dbReference type="ARBA" id="ARBA00022741"/>
    </source>
</evidence>
<evidence type="ECO:0000256" key="8">
    <source>
        <dbReference type="PIRSR" id="PIRSR001589-1"/>
    </source>
</evidence>
<dbReference type="InterPro" id="IPR033738">
    <property type="entry name" value="AsnB_N"/>
</dbReference>
<dbReference type="EMBL" id="LWBS01000413">
    <property type="protein sequence ID" value="OAP91001.1"/>
    <property type="molecule type" value="Genomic_DNA"/>
</dbReference>
<evidence type="ECO:0000256" key="9">
    <source>
        <dbReference type="PIRSR" id="PIRSR001589-2"/>
    </source>
</evidence>
<feature type="binding site" evidence="9">
    <location>
        <position position="288"/>
    </location>
    <ligand>
        <name>ATP</name>
        <dbReference type="ChEBI" id="CHEBI:30616"/>
    </ligand>
</feature>
<dbReference type="EC" id="6.3.5.4" evidence="3"/>
<dbReference type="Gene3D" id="3.40.50.620">
    <property type="entry name" value="HUPs"/>
    <property type="match status" value="1"/>
</dbReference>
<protein>
    <recommendedName>
        <fullName evidence="3">asparagine synthase (glutamine-hydrolyzing)</fullName>
        <ecNumber evidence="3">6.3.5.4</ecNumber>
    </recommendedName>
</protein>
<keyword evidence="8" id="KW-0061">Asparagine biosynthesis</keyword>
<comment type="caution">
    <text evidence="11">The sequence shown here is derived from an EMBL/GenBank/DDBJ whole genome shotgun (WGS) entry which is preliminary data.</text>
</comment>
<dbReference type="AlphaFoldDB" id="A0A179BIR5"/>
<evidence type="ECO:0000256" key="2">
    <source>
        <dbReference type="ARBA" id="ARBA00005752"/>
    </source>
</evidence>
<dbReference type="InterPro" id="IPR029055">
    <property type="entry name" value="Ntn_hydrolases_N"/>
</dbReference>